<feature type="transmembrane region" description="Helical" evidence="1">
    <location>
        <begin position="26"/>
        <end position="51"/>
    </location>
</feature>
<keyword evidence="1" id="KW-1133">Transmembrane helix</keyword>
<organism evidence="2 3">
    <name type="scientific">Platanthera guangdongensis</name>
    <dbReference type="NCBI Taxonomy" id="2320717"/>
    <lineage>
        <taxon>Eukaryota</taxon>
        <taxon>Viridiplantae</taxon>
        <taxon>Streptophyta</taxon>
        <taxon>Embryophyta</taxon>
        <taxon>Tracheophyta</taxon>
        <taxon>Spermatophyta</taxon>
        <taxon>Magnoliopsida</taxon>
        <taxon>Liliopsida</taxon>
        <taxon>Asparagales</taxon>
        <taxon>Orchidaceae</taxon>
        <taxon>Orchidoideae</taxon>
        <taxon>Orchideae</taxon>
        <taxon>Orchidinae</taxon>
        <taxon>Platanthera</taxon>
    </lineage>
</organism>
<gene>
    <name evidence="2" type="ORF">KSP40_PGU013641</name>
</gene>
<proteinExistence type="predicted"/>
<name>A0ABR2MEA5_9ASPA</name>
<evidence type="ECO:0008006" key="4">
    <source>
        <dbReference type="Google" id="ProtNLM"/>
    </source>
</evidence>
<keyword evidence="1" id="KW-0472">Membrane</keyword>
<protein>
    <recommendedName>
        <fullName evidence="4">Transmembrane protein</fullName>
    </recommendedName>
</protein>
<dbReference type="Proteomes" id="UP001412067">
    <property type="component" value="Unassembled WGS sequence"/>
</dbReference>
<evidence type="ECO:0000313" key="3">
    <source>
        <dbReference type="Proteomes" id="UP001412067"/>
    </source>
</evidence>
<accession>A0ABR2MEA5</accession>
<evidence type="ECO:0000313" key="2">
    <source>
        <dbReference type="EMBL" id="KAK8962212.1"/>
    </source>
</evidence>
<keyword evidence="1" id="KW-0812">Transmembrane</keyword>
<keyword evidence="3" id="KW-1185">Reference proteome</keyword>
<dbReference type="EMBL" id="JBBWWR010000008">
    <property type="protein sequence ID" value="KAK8962212.1"/>
    <property type="molecule type" value="Genomic_DNA"/>
</dbReference>
<reference evidence="2 3" key="1">
    <citation type="journal article" date="2022" name="Nat. Plants">
        <title>Genomes of leafy and leafless Platanthera orchids illuminate the evolution of mycoheterotrophy.</title>
        <authorList>
            <person name="Li M.H."/>
            <person name="Liu K.W."/>
            <person name="Li Z."/>
            <person name="Lu H.C."/>
            <person name="Ye Q.L."/>
            <person name="Zhang D."/>
            <person name="Wang J.Y."/>
            <person name="Li Y.F."/>
            <person name="Zhong Z.M."/>
            <person name="Liu X."/>
            <person name="Yu X."/>
            <person name="Liu D.K."/>
            <person name="Tu X.D."/>
            <person name="Liu B."/>
            <person name="Hao Y."/>
            <person name="Liao X.Y."/>
            <person name="Jiang Y.T."/>
            <person name="Sun W.H."/>
            <person name="Chen J."/>
            <person name="Chen Y.Q."/>
            <person name="Ai Y."/>
            <person name="Zhai J.W."/>
            <person name="Wu S.S."/>
            <person name="Zhou Z."/>
            <person name="Hsiao Y.Y."/>
            <person name="Wu W.L."/>
            <person name="Chen Y.Y."/>
            <person name="Lin Y.F."/>
            <person name="Hsu J.L."/>
            <person name="Li C.Y."/>
            <person name="Wang Z.W."/>
            <person name="Zhao X."/>
            <person name="Zhong W.Y."/>
            <person name="Ma X.K."/>
            <person name="Ma L."/>
            <person name="Huang J."/>
            <person name="Chen G.Z."/>
            <person name="Huang M.Z."/>
            <person name="Huang L."/>
            <person name="Peng D.H."/>
            <person name="Luo Y.B."/>
            <person name="Zou S.Q."/>
            <person name="Chen S.P."/>
            <person name="Lan S."/>
            <person name="Tsai W.C."/>
            <person name="Van de Peer Y."/>
            <person name="Liu Z.J."/>
        </authorList>
    </citation>
    <scope>NUCLEOTIDE SEQUENCE [LARGE SCALE GENOMIC DNA]</scope>
    <source>
        <strain evidence="2">Lor288</strain>
    </source>
</reference>
<evidence type="ECO:0000256" key="1">
    <source>
        <dbReference type="SAM" id="Phobius"/>
    </source>
</evidence>
<feature type="transmembrane region" description="Helical" evidence="1">
    <location>
        <begin position="119"/>
        <end position="139"/>
    </location>
</feature>
<feature type="transmembrane region" description="Helical" evidence="1">
    <location>
        <begin position="151"/>
        <end position="176"/>
    </location>
</feature>
<sequence>MAKWMEWKGERGWEKLSVSLENVGPAVFFFMAGYQSCSASFSFGLLCLVFMKQKQEQQGHLNMNFISLLLCWLFEVTQKEKKSGDFKLTAFSSLHPPSHLYPHERGSLLKSKEAHITPALRGGMSIVICTSSASFIFPFEGIVRHMQKSCLAIVFFIFVWNFPLQRTLAAIFCLFYI</sequence>
<comment type="caution">
    <text evidence="2">The sequence shown here is derived from an EMBL/GenBank/DDBJ whole genome shotgun (WGS) entry which is preliminary data.</text>
</comment>